<feature type="region of interest" description="Disordered" evidence="6">
    <location>
        <begin position="1"/>
        <end position="47"/>
    </location>
</feature>
<dbReference type="EMBL" id="JBHFQA010000023">
    <property type="protein sequence ID" value="KAL2078291.1"/>
    <property type="molecule type" value="Genomic_DNA"/>
</dbReference>
<dbReference type="FunFam" id="2.80.10.50:FF:000008">
    <property type="entry name" value="Fascin"/>
    <property type="match status" value="1"/>
</dbReference>
<dbReference type="GO" id="GO:0005856">
    <property type="term" value="C:cytoskeleton"/>
    <property type="evidence" value="ECO:0007669"/>
    <property type="project" value="UniProtKB-SubCell"/>
</dbReference>
<dbReference type="InterPro" id="IPR010431">
    <property type="entry name" value="Fascin"/>
</dbReference>
<dbReference type="InterPro" id="IPR008999">
    <property type="entry name" value="Actin-crosslinking"/>
</dbReference>
<dbReference type="AlphaFoldDB" id="A0ABD1IWI8"/>
<sequence length="275" mass="31267">MPRLLWGKGGEVRRGEERRGEERRGEERRGEERRGEERRGEERRGEGRLAGRLAGRLSCINISANQDDETDMETFQMEIDRQTKQCTFRTNAGHYWTLVTHGGLQSTATEVGANTMFEVQWLDRHIALRASNGKYVCMKKNGQLAAVSDCVGKDEQLVLKLINRPILILRGENGYICHHKSNNTLDANRSIYDIFTLQFSNGAYHIKGEGGKFWYVSSTSVVCSDGERPQDFFFEFLEHGRIAIRAHNGKYLRGEQAGTLKADVDSANSATLWEY</sequence>
<evidence type="ECO:0000256" key="2">
    <source>
        <dbReference type="ARBA" id="ARBA00007415"/>
    </source>
</evidence>
<evidence type="ECO:0000256" key="5">
    <source>
        <dbReference type="ARBA" id="ARBA00023212"/>
    </source>
</evidence>
<accession>A0ABD1IWI8</accession>
<dbReference type="PANTHER" id="PTHR10551">
    <property type="entry name" value="FASCIN"/>
    <property type="match status" value="1"/>
</dbReference>
<dbReference type="Gene3D" id="2.80.10.50">
    <property type="match status" value="2"/>
</dbReference>
<evidence type="ECO:0000256" key="1">
    <source>
        <dbReference type="ARBA" id="ARBA00004245"/>
    </source>
</evidence>
<evidence type="ECO:0000256" key="3">
    <source>
        <dbReference type="ARBA" id="ARBA00022490"/>
    </source>
</evidence>
<evidence type="ECO:0000313" key="8">
    <source>
        <dbReference type="EMBL" id="KAL2078291.1"/>
    </source>
</evidence>
<comment type="similarity">
    <text evidence="2">Belongs to the fascin family.</text>
</comment>
<keyword evidence="5" id="KW-0206">Cytoskeleton</keyword>
<dbReference type="FunFam" id="2.80.10.50:FF:000037">
    <property type="entry name" value="Fascin"/>
    <property type="match status" value="1"/>
</dbReference>
<protein>
    <recommendedName>
        <fullName evidence="7">Fascin-like domain-containing protein</fullName>
    </recommendedName>
</protein>
<evidence type="ECO:0000259" key="7">
    <source>
        <dbReference type="Pfam" id="PF06268"/>
    </source>
</evidence>
<dbReference type="InterPro" id="IPR022768">
    <property type="entry name" value="Fascin-like_dom"/>
</dbReference>
<feature type="domain" description="Fascin-like" evidence="7">
    <location>
        <begin position="60"/>
        <end position="156"/>
    </location>
</feature>
<feature type="domain" description="Fascin-like" evidence="7">
    <location>
        <begin position="173"/>
        <end position="275"/>
    </location>
</feature>
<proteinExistence type="inferred from homology"/>
<comment type="subcellular location">
    <subcellularLocation>
        <location evidence="1">Cytoplasm</location>
        <location evidence="1">Cytoskeleton</location>
    </subcellularLocation>
</comment>
<dbReference type="Proteomes" id="UP001591681">
    <property type="component" value="Unassembled WGS sequence"/>
</dbReference>
<keyword evidence="4" id="KW-0009">Actin-binding</keyword>
<feature type="compositionally biased region" description="Basic and acidic residues" evidence="6">
    <location>
        <begin position="10"/>
        <end position="47"/>
    </location>
</feature>
<name>A0ABD1IWI8_9TELE</name>
<keyword evidence="9" id="KW-1185">Reference proteome</keyword>
<dbReference type="Pfam" id="PF06268">
    <property type="entry name" value="Fascin"/>
    <property type="match status" value="2"/>
</dbReference>
<keyword evidence="3" id="KW-0963">Cytoplasm</keyword>
<dbReference type="PANTHER" id="PTHR10551:SF9">
    <property type="entry name" value="FASCIN-2"/>
    <property type="match status" value="1"/>
</dbReference>
<reference evidence="8 9" key="1">
    <citation type="submission" date="2024-09" db="EMBL/GenBank/DDBJ databases">
        <title>A chromosome-level genome assembly of Gray's grenadier anchovy, Coilia grayii.</title>
        <authorList>
            <person name="Fu Z."/>
        </authorList>
    </citation>
    <scope>NUCLEOTIDE SEQUENCE [LARGE SCALE GENOMIC DNA]</scope>
    <source>
        <strain evidence="8">G4</strain>
        <tissue evidence="8">Muscle</tissue>
    </source>
</reference>
<gene>
    <name evidence="8" type="ORF">ACEWY4_025976</name>
</gene>
<dbReference type="GO" id="GO:0003779">
    <property type="term" value="F:actin binding"/>
    <property type="evidence" value="ECO:0007669"/>
    <property type="project" value="UniProtKB-KW"/>
</dbReference>
<organism evidence="8 9">
    <name type="scientific">Coilia grayii</name>
    <name type="common">Gray's grenadier anchovy</name>
    <dbReference type="NCBI Taxonomy" id="363190"/>
    <lineage>
        <taxon>Eukaryota</taxon>
        <taxon>Metazoa</taxon>
        <taxon>Chordata</taxon>
        <taxon>Craniata</taxon>
        <taxon>Vertebrata</taxon>
        <taxon>Euteleostomi</taxon>
        <taxon>Actinopterygii</taxon>
        <taxon>Neopterygii</taxon>
        <taxon>Teleostei</taxon>
        <taxon>Clupei</taxon>
        <taxon>Clupeiformes</taxon>
        <taxon>Clupeoidei</taxon>
        <taxon>Engraulidae</taxon>
        <taxon>Coilinae</taxon>
        <taxon>Coilia</taxon>
    </lineage>
</organism>
<evidence type="ECO:0000256" key="6">
    <source>
        <dbReference type="SAM" id="MobiDB-lite"/>
    </source>
</evidence>
<dbReference type="SUPFAM" id="SSF50405">
    <property type="entry name" value="Actin-crosslinking proteins"/>
    <property type="match status" value="1"/>
</dbReference>
<comment type="caution">
    <text evidence="8">The sequence shown here is derived from an EMBL/GenBank/DDBJ whole genome shotgun (WGS) entry which is preliminary data.</text>
</comment>
<evidence type="ECO:0000256" key="4">
    <source>
        <dbReference type="ARBA" id="ARBA00023203"/>
    </source>
</evidence>
<evidence type="ECO:0000313" key="9">
    <source>
        <dbReference type="Proteomes" id="UP001591681"/>
    </source>
</evidence>